<dbReference type="STRING" id="1165861.A0A0L0UKM8"/>
<evidence type="ECO:0000313" key="2">
    <source>
        <dbReference type="Proteomes" id="UP000054564"/>
    </source>
</evidence>
<dbReference type="EMBL" id="AJIL01004869">
    <property type="protein sequence ID" value="KNE87568.1"/>
    <property type="molecule type" value="Genomic_DNA"/>
</dbReference>
<dbReference type="Proteomes" id="UP000054564">
    <property type="component" value="Unassembled WGS sequence"/>
</dbReference>
<evidence type="ECO:0000313" key="1">
    <source>
        <dbReference type="EMBL" id="KNE87568.1"/>
    </source>
</evidence>
<accession>A0A0L0UKM8</accession>
<organism evidence="1 2">
    <name type="scientific">Puccinia striiformis f. sp. tritici PST-78</name>
    <dbReference type="NCBI Taxonomy" id="1165861"/>
    <lineage>
        <taxon>Eukaryota</taxon>
        <taxon>Fungi</taxon>
        <taxon>Dikarya</taxon>
        <taxon>Basidiomycota</taxon>
        <taxon>Pucciniomycotina</taxon>
        <taxon>Pucciniomycetes</taxon>
        <taxon>Pucciniales</taxon>
        <taxon>Pucciniaceae</taxon>
        <taxon>Puccinia</taxon>
    </lineage>
</organism>
<protein>
    <submittedName>
        <fullName evidence="1">Uncharacterized protein</fullName>
    </submittedName>
</protein>
<name>A0A0L0UKM8_9BASI</name>
<feature type="non-terminal residue" evidence="1">
    <location>
        <position position="150"/>
    </location>
</feature>
<reference evidence="2" key="1">
    <citation type="submission" date="2014-03" db="EMBL/GenBank/DDBJ databases">
        <title>The Genome Sequence of Puccinia striiformis f. sp. tritici PST-78.</title>
        <authorList>
            <consortium name="The Broad Institute Genome Sequencing Platform"/>
            <person name="Cuomo C."/>
            <person name="Hulbert S."/>
            <person name="Chen X."/>
            <person name="Walker B."/>
            <person name="Young S.K."/>
            <person name="Zeng Q."/>
            <person name="Gargeya S."/>
            <person name="Fitzgerald M."/>
            <person name="Haas B."/>
            <person name="Abouelleil A."/>
            <person name="Alvarado L."/>
            <person name="Arachchi H.M."/>
            <person name="Berlin A.M."/>
            <person name="Chapman S.B."/>
            <person name="Goldberg J."/>
            <person name="Griggs A."/>
            <person name="Gujja S."/>
            <person name="Hansen M."/>
            <person name="Howarth C."/>
            <person name="Imamovic A."/>
            <person name="Larimer J."/>
            <person name="McCowan C."/>
            <person name="Montmayeur A."/>
            <person name="Murphy C."/>
            <person name="Neiman D."/>
            <person name="Pearson M."/>
            <person name="Priest M."/>
            <person name="Roberts A."/>
            <person name="Saif S."/>
            <person name="Shea T."/>
            <person name="Sisk P."/>
            <person name="Sykes S."/>
            <person name="Wortman J."/>
            <person name="Nusbaum C."/>
            <person name="Birren B."/>
        </authorList>
    </citation>
    <scope>NUCLEOTIDE SEQUENCE [LARGE SCALE GENOMIC DNA]</scope>
    <source>
        <strain evidence="2">race PST-78</strain>
    </source>
</reference>
<feature type="non-terminal residue" evidence="1">
    <location>
        <position position="1"/>
    </location>
</feature>
<keyword evidence="2" id="KW-1185">Reference proteome</keyword>
<proteinExistence type="predicted"/>
<sequence>LRIHALVLLRTIPLDSSNKIWSTKLNSDQQRLILNQLFKALLTSSVELPEIINQLARVIADLAKNSPEITLQSSDEWSSVLRPILLANLLPQQQQQQQQQPAQPILQTALLDIFVALPWLFSSSPEQLESIVLASLGSDHFPLRLAELQA</sequence>
<comment type="caution">
    <text evidence="1">The sequence shown here is derived from an EMBL/GenBank/DDBJ whole genome shotgun (WGS) entry which is preliminary data.</text>
</comment>
<gene>
    <name evidence="1" type="ORF">PSTG_19046</name>
</gene>
<dbReference type="AlphaFoldDB" id="A0A0L0UKM8"/>
<dbReference type="OrthoDB" id="2499146at2759"/>